<evidence type="ECO:0000313" key="3">
    <source>
        <dbReference type="Proteomes" id="UP000265631"/>
    </source>
</evidence>
<evidence type="ECO:0000256" key="1">
    <source>
        <dbReference type="SAM" id="MobiDB-lite"/>
    </source>
</evidence>
<feature type="compositionally biased region" description="Basic and acidic residues" evidence="1">
    <location>
        <begin position="74"/>
        <end position="87"/>
    </location>
</feature>
<reference evidence="2 3" key="1">
    <citation type="journal article" date="2018" name="PLoS Pathog.">
        <title>Evolution of structural diversity of trichothecenes, a family of toxins produced by plant pathogenic and entomopathogenic fungi.</title>
        <authorList>
            <person name="Proctor R.H."/>
            <person name="McCormick S.P."/>
            <person name="Kim H.S."/>
            <person name="Cardoza R.E."/>
            <person name="Stanley A.M."/>
            <person name="Lindo L."/>
            <person name="Kelly A."/>
            <person name="Brown D.W."/>
            <person name="Lee T."/>
            <person name="Vaughan M.M."/>
            <person name="Alexander N.J."/>
            <person name="Busman M."/>
            <person name="Gutierrez S."/>
        </authorList>
    </citation>
    <scope>NUCLEOTIDE SEQUENCE [LARGE SCALE GENOMIC DNA]</scope>
    <source>
        <strain evidence="2 3">NRRL 13405</strain>
    </source>
</reference>
<gene>
    <name evidence="2" type="ORF">FIE12Z_5174</name>
</gene>
<keyword evidence="3" id="KW-1185">Reference proteome</keyword>
<name>A0A395MRF0_9HYPO</name>
<protein>
    <submittedName>
        <fullName evidence="2">Uncharacterized protein</fullName>
    </submittedName>
</protein>
<organism evidence="2 3">
    <name type="scientific">Fusarium flagelliforme</name>
    <dbReference type="NCBI Taxonomy" id="2675880"/>
    <lineage>
        <taxon>Eukaryota</taxon>
        <taxon>Fungi</taxon>
        <taxon>Dikarya</taxon>
        <taxon>Ascomycota</taxon>
        <taxon>Pezizomycotina</taxon>
        <taxon>Sordariomycetes</taxon>
        <taxon>Hypocreomycetidae</taxon>
        <taxon>Hypocreales</taxon>
        <taxon>Nectriaceae</taxon>
        <taxon>Fusarium</taxon>
        <taxon>Fusarium incarnatum-equiseti species complex</taxon>
    </lineage>
</organism>
<dbReference type="AlphaFoldDB" id="A0A395MRF0"/>
<comment type="caution">
    <text evidence="2">The sequence shown here is derived from an EMBL/GenBank/DDBJ whole genome shotgun (WGS) entry which is preliminary data.</text>
</comment>
<dbReference type="Proteomes" id="UP000265631">
    <property type="component" value="Unassembled WGS sequence"/>
</dbReference>
<sequence>MGLNMSYTSKVILFVVLVLIGVVFLAVGLHSGEKAEEDALDKKDKEDFAELRKAEKKVCKKREKRLNKIVEADREEQKRKGIAKKQDVCPWEAPSESHV</sequence>
<accession>A0A395MRF0</accession>
<dbReference type="EMBL" id="PXXK01000133">
    <property type="protein sequence ID" value="RFN50548.1"/>
    <property type="molecule type" value="Genomic_DNA"/>
</dbReference>
<proteinExistence type="predicted"/>
<evidence type="ECO:0000313" key="2">
    <source>
        <dbReference type="EMBL" id="RFN50548.1"/>
    </source>
</evidence>
<feature type="region of interest" description="Disordered" evidence="1">
    <location>
        <begin position="74"/>
        <end position="99"/>
    </location>
</feature>